<proteinExistence type="predicted"/>
<dbReference type="AlphaFoldDB" id="A0AAD9YNR8"/>
<sequence>MERTAHDLCMVCSRFAERLQLEAADSAAIKPGPSMPFAADLHELRQRAFDGCTLCQIFFQAILYYGEPGGGSSFMSYFHGEPVKLEFVELSDYLSEPEDEEDGFGIRAWFRRRGLLLWSTDTPLIKLDPRCPRIPSRLCSTEPGAEPSYLDEGITALAALVKGWLANCREGHAECNTAVAKQMQGQPARSDVPTRLVDVGEEGDEISLRILLNNEENPATEYTTLSYAWGGRGSDIKLTASNISEMTKAIDWARLPKTIQEAINFTRKLGVRYIWIDALCIMQSTEPDDIAAQDDWHREAEQFGRYYRNSLLTIAATGVADSAGGLFLPRPALVFQPQPLTLQRRTAEGTLTPMTIFPSMPTRLGEIHSSPLALRGWAVQERILSTRVVHFATNCVLWECGGLRATEVYPEGLHPEDESHGWLGSWMFDEFRRLDDHDVGSVLNGWYSFVEHYTRTNFTYQLDRLPARASLAEIVHERIGRDRRYLAGIWEVDISVGLSWGAWGPFLWDPPGHGKEHMGERDSVTSWSWASARGQVIFLFCQGEKWNPLLEVQS</sequence>
<dbReference type="InterPro" id="IPR010730">
    <property type="entry name" value="HET"/>
</dbReference>
<evidence type="ECO:0000313" key="3">
    <source>
        <dbReference type="Proteomes" id="UP001281614"/>
    </source>
</evidence>
<dbReference type="PANTHER" id="PTHR33112">
    <property type="entry name" value="DOMAIN PROTEIN, PUTATIVE-RELATED"/>
    <property type="match status" value="1"/>
</dbReference>
<keyword evidence="3" id="KW-1185">Reference proteome</keyword>
<name>A0AAD9YNR8_COLKA</name>
<dbReference type="PANTHER" id="PTHR33112:SF16">
    <property type="entry name" value="HETEROKARYON INCOMPATIBILITY DOMAIN-CONTAINING PROTEIN"/>
    <property type="match status" value="1"/>
</dbReference>
<organism evidence="2 3">
    <name type="scientific">Colletotrichum kahawae</name>
    <name type="common">Coffee berry disease fungus</name>
    <dbReference type="NCBI Taxonomy" id="34407"/>
    <lineage>
        <taxon>Eukaryota</taxon>
        <taxon>Fungi</taxon>
        <taxon>Dikarya</taxon>
        <taxon>Ascomycota</taxon>
        <taxon>Pezizomycotina</taxon>
        <taxon>Sordariomycetes</taxon>
        <taxon>Hypocreomycetidae</taxon>
        <taxon>Glomerellales</taxon>
        <taxon>Glomerellaceae</taxon>
        <taxon>Colletotrichum</taxon>
        <taxon>Colletotrichum gloeosporioides species complex</taxon>
    </lineage>
</organism>
<dbReference type="Pfam" id="PF06985">
    <property type="entry name" value="HET"/>
    <property type="match status" value="1"/>
</dbReference>
<evidence type="ECO:0000313" key="2">
    <source>
        <dbReference type="EMBL" id="KAK2773813.1"/>
    </source>
</evidence>
<dbReference type="EMBL" id="VYYT01000052">
    <property type="protein sequence ID" value="KAK2773813.1"/>
    <property type="molecule type" value="Genomic_DNA"/>
</dbReference>
<dbReference type="Proteomes" id="UP001281614">
    <property type="component" value="Unassembled WGS sequence"/>
</dbReference>
<gene>
    <name evidence="2" type="ORF">CKAH01_13396</name>
</gene>
<accession>A0AAD9YNR8</accession>
<comment type="caution">
    <text evidence="2">The sequence shown here is derived from an EMBL/GenBank/DDBJ whole genome shotgun (WGS) entry which is preliminary data.</text>
</comment>
<protein>
    <submittedName>
        <fullName evidence="2">HET domain-containing protein</fullName>
    </submittedName>
</protein>
<evidence type="ECO:0000259" key="1">
    <source>
        <dbReference type="Pfam" id="PF06985"/>
    </source>
</evidence>
<reference evidence="2" key="1">
    <citation type="submission" date="2023-02" db="EMBL/GenBank/DDBJ databases">
        <title>Colletotrichum kahawae CIFC_Que2 genome sequencing and assembly.</title>
        <authorList>
            <person name="Baroncelli R."/>
        </authorList>
    </citation>
    <scope>NUCLEOTIDE SEQUENCE</scope>
    <source>
        <strain evidence="2">CIFC_Que2</strain>
    </source>
</reference>
<feature type="domain" description="Heterokaryon incompatibility" evidence="1">
    <location>
        <begin position="222"/>
        <end position="381"/>
    </location>
</feature>